<organism evidence="13 14">
    <name type="scientific">Salmo trutta</name>
    <name type="common">Brown trout</name>
    <dbReference type="NCBI Taxonomy" id="8032"/>
    <lineage>
        <taxon>Eukaryota</taxon>
        <taxon>Metazoa</taxon>
        <taxon>Chordata</taxon>
        <taxon>Craniata</taxon>
        <taxon>Vertebrata</taxon>
        <taxon>Euteleostomi</taxon>
        <taxon>Actinopterygii</taxon>
        <taxon>Neopterygii</taxon>
        <taxon>Teleostei</taxon>
        <taxon>Protacanthopterygii</taxon>
        <taxon>Salmoniformes</taxon>
        <taxon>Salmonidae</taxon>
        <taxon>Salmoninae</taxon>
        <taxon>Salmo</taxon>
    </lineage>
</organism>
<dbReference type="GO" id="GO:0005047">
    <property type="term" value="F:signal recognition particle binding"/>
    <property type="evidence" value="ECO:0007669"/>
    <property type="project" value="InterPro"/>
</dbReference>
<dbReference type="Gene3D" id="1.10.3450.40">
    <property type="entry name" value="Signal recognition particle, SRP68 subunit, RNA-binding domain"/>
    <property type="match status" value="1"/>
</dbReference>
<comment type="similarity">
    <text evidence="4 12">Belongs to the SRP68 family.</text>
</comment>
<comment type="subcellular location">
    <subcellularLocation>
        <location evidence="2 12">Cytoplasm</location>
    </subcellularLocation>
    <subcellularLocation>
        <location evidence="1">Endoplasmic reticulum</location>
    </subcellularLocation>
    <subcellularLocation>
        <location evidence="3">Nucleus</location>
        <location evidence="3">Nucleolus</location>
    </subcellularLocation>
</comment>
<accession>A0A674AXW5</accession>
<evidence type="ECO:0000256" key="10">
    <source>
        <dbReference type="ARBA" id="ARBA00023274"/>
    </source>
</evidence>
<keyword evidence="7 12" id="KW-0694">RNA-binding</keyword>
<dbReference type="Pfam" id="PF16969">
    <property type="entry name" value="SRP68"/>
    <property type="match status" value="1"/>
</dbReference>
<dbReference type="CDD" id="cd15481">
    <property type="entry name" value="SRP68-RBD"/>
    <property type="match status" value="1"/>
</dbReference>
<keyword evidence="6" id="KW-0256">Endoplasmic reticulum</keyword>
<protein>
    <recommendedName>
        <fullName evidence="11 12">Signal recognition particle subunit SRP68</fullName>
        <shortName evidence="12">SRP68</shortName>
    </recommendedName>
</protein>
<evidence type="ECO:0000256" key="12">
    <source>
        <dbReference type="PIRNR" id="PIRNR038995"/>
    </source>
</evidence>
<sequence>MALDKQNEGKILPMDENKENTTEDGIGLEILQIIKDSQQQHGLRHGDYQRYRGYCSRRLRRLRKTLGFKCGNRHKFTGKKVTVEMLSDKRYLLLVLMEAERAWSYAMQLKQEANTEPRKRFHLLSRLRKAAKHGERLEKLCESPRVDAKTKLEAQAYTSYLSGMVRFELQEWKAAMEAFNKCKTIYEKLASAFTEELAVLYHQRVEEISPNIRYCAYNIGDQNAMNELMQMRLSAGGGGGMMAEKLEALITQTRAKQAATMSEVEWRGRTVPVKIDKARIFLLGLGDNEAAIAQAANEETKERLYETLLAECRDTIQAVREELKTEAVSMTDTERSLTCLCVCPFHSYLTYIKLWTVVKRNESMAHMLQAKLKEPQTDENKRGPRPQDLIRLYDIILQSLAELSTLQGLEEDHTFQKEVALKMLVYKAYRCFFIAQSYVLVKKWSEALVLYERVLKYAMEVQSKAKSLNNSLKDLPDVQELITEVNAEKYSLQAAAILDTEDAPEAPCQQKVKDNTPLCERLDTFHLDPTLVGKQPNLVQFPPDFQPIPCKPLFFDLALNHVAFPPLDDKVEQKGKGGLTGYIKGIFGFGS</sequence>
<dbReference type="InterPro" id="IPR026258">
    <property type="entry name" value="SRP68"/>
</dbReference>
<evidence type="ECO:0000256" key="6">
    <source>
        <dbReference type="ARBA" id="ARBA00022824"/>
    </source>
</evidence>
<dbReference type="InterPro" id="IPR034652">
    <property type="entry name" value="SRP68-RBD"/>
</dbReference>
<evidence type="ECO:0000256" key="4">
    <source>
        <dbReference type="ARBA" id="ARBA00009352"/>
    </source>
</evidence>
<reference evidence="13" key="2">
    <citation type="submission" date="2025-09" db="UniProtKB">
        <authorList>
            <consortium name="Ensembl"/>
        </authorList>
    </citation>
    <scope>IDENTIFICATION</scope>
</reference>
<evidence type="ECO:0000256" key="3">
    <source>
        <dbReference type="ARBA" id="ARBA00004604"/>
    </source>
</evidence>
<name>A0A674AXW5_SALTR</name>
<dbReference type="PIRSF" id="PIRSF038995">
    <property type="entry name" value="SRP68"/>
    <property type="match status" value="1"/>
</dbReference>
<dbReference type="GO" id="GO:0005730">
    <property type="term" value="C:nucleolus"/>
    <property type="evidence" value="ECO:0007669"/>
    <property type="project" value="UniProtKB-SubCell"/>
</dbReference>
<comment type="function">
    <text evidence="12">Component of the signal recognition particle (SRP) complex, a ribonucleoprotein complex that mediates the cotranslational targeting of secretory and membrane proteins to the endoplasmic reticulum (ER). The SRP complex interacts with the signal sequence in nascent secretory and membrane proteins and directs them to the membrane of the ER.</text>
</comment>
<evidence type="ECO:0000313" key="14">
    <source>
        <dbReference type="Proteomes" id="UP000472277"/>
    </source>
</evidence>
<evidence type="ECO:0000256" key="7">
    <source>
        <dbReference type="ARBA" id="ARBA00022884"/>
    </source>
</evidence>
<dbReference type="PANTHER" id="PTHR12860">
    <property type="entry name" value="SIGNAL RECOGNITION PARTICLE 68 KDA PROTEIN"/>
    <property type="match status" value="1"/>
</dbReference>
<evidence type="ECO:0000256" key="11">
    <source>
        <dbReference type="ARBA" id="ARBA00029498"/>
    </source>
</evidence>
<dbReference type="GO" id="GO:0030942">
    <property type="term" value="F:endoplasmic reticulum signal peptide binding"/>
    <property type="evidence" value="ECO:0007669"/>
    <property type="project" value="InterPro"/>
</dbReference>
<dbReference type="GO" id="GO:0006614">
    <property type="term" value="P:SRP-dependent cotranslational protein targeting to membrane"/>
    <property type="evidence" value="ECO:0007669"/>
    <property type="project" value="InterPro"/>
</dbReference>
<dbReference type="PANTHER" id="PTHR12860:SF0">
    <property type="entry name" value="SIGNAL RECOGNITION PARTICLE SUBUNIT SRP68"/>
    <property type="match status" value="1"/>
</dbReference>
<keyword evidence="8 12" id="KW-0733">Signal recognition particle</keyword>
<evidence type="ECO:0000256" key="1">
    <source>
        <dbReference type="ARBA" id="ARBA00004240"/>
    </source>
</evidence>
<evidence type="ECO:0000256" key="5">
    <source>
        <dbReference type="ARBA" id="ARBA00022490"/>
    </source>
</evidence>
<dbReference type="Proteomes" id="UP000472277">
    <property type="component" value="Chromosome 38"/>
</dbReference>
<evidence type="ECO:0000256" key="9">
    <source>
        <dbReference type="ARBA" id="ARBA00023242"/>
    </source>
</evidence>
<keyword evidence="5 12" id="KW-0963">Cytoplasm</keyword>
<keyword evidence="9" id="KW-0539">Nucleus</keyword>
<dbReference type="GO" id="GO:0005786">
    <property type="term" value="C:signal recognition particle, endoplasmic reticulum targeting"/>
    <property type="evidence" value="ECO:0007669"/>
    <property type="project" value="UniProtKB-KW"/>
</dbReference>
<keyword evidence="14" id="KW-1185">Reference proteome</keyword>
<dbReference type="InterPro" id="IPR038253">
    <property type="entry name" value="SRP68_N_sf"/>
</dbReference>
<dbReference type="GO" id="GO:0005783">
    <property type="term" value="C:endoplasmic reticulum"/>
    <property type="evidence" value="ECO:0007669"/>
    <property type="project" value="UniProtKB-SubCell"/>
</dbReference>
<evidence type="ECO:0000313" key="13">
    <source>
        <dbReference type="Ensembl" id="ENSSTUP00000063371.1"/>
    </source>
</evidence>
<proteinExistence type="inferred from homology"/>
<dbReference type="GeneTree" id="ENSGT00390000011856"/>
<evidence type="ECO:0000256" key="2">
    <source>
        <dbReference type="ARBA" id="ARBA00004496"/>
    </source>
</evidence>
<dbReference type="GO" id="GO:0008312">
    <property type="term" value="F:7S RNA binding"/>
    <property type="evidence" value="ECO:0007669"/>
    <property type="project" value="InterPro"/>
</dbReference>
<dbReference type="FunFam" id="1.10.3450.40:FF:000001">
    <property type="entry name" value="Signal recognition particle subunit SRP68"/>
    <property type="match status" value="1"/>
</dbReference>
<dbReference type="AlphaFoldDB" id="A0A674AXW5"/>
<gene>
    <name evidence="13" type="primary">SRP68</name>
    <name evidence="13" type="synonym">srp68</name>
</gene>
<dbReference type="GO" id="GO:0005829">
    <property type="term" value="C:cytosol"/>
    <property type="evidence" value="ECO:0007669"/>
    <property type="project" value="UniProtKB-ARBA"/>
</dbReference>
<evidence type="ECO:0000256" key="8">
    <source>
        <dbReference type="ARBA" id="ARBA00023135"/>
    </source>
</evidence>
<dbReference type="Ensembl" id="ENSSTUT00000066863.1">
    <property type="protein sequence ID" value="ENSSTUP00000063371.1"/>
    <property type="gene ID" value="ENSSTUG00000027420.1"/>
</dbReference>
<reference evidence="13" key="1">
    <citation type="submission" date="2025-08" db="UniProtKB">
        <authorList>
            <consortium name="Ensembl"/>
        </authorList>
    </citation>
    <scope>IDENTIFICATION</scope>
</reference>
<keyword evidence="10 12" id="KW-0687">Ribonucleoprotein</keyword>